<evidence type="ECO:0000313" key="2">
    <source>
        <dbReference type="EnsemblMetazoa" id="GPPI048039-PA"/>
    </source>
</evidence>
<proteinExistence type="predicted"/>
<dbReference type="PANTHER" id="PTHR14633:SF3">
    <property type="entry name" value="LITTLE ELONGATION COMPLEX SUBUNIT 2"/>
    <property type="match status" value="1"/>
</dbReference>
<evidence type="ECO:0000259" key="1">
    <source>
        <dbReference type="Pfam" id="PF10505"/>
    </source>
</evidence>
<dbReference type="GO" id="GO:0045945">
    <property type="term" value="P:positive regulation of transcription by RNA polymerase III"/>
    <property type="evidence" value="ECO:0007669"/>
    <property type="project" value="TreeGrafter"/>
</dbReference>
<keyword evidence="3" id="KW-1185">Reference proteome</keyword>
<accession>A0A1B0C3F5</accession>
<name>A0A1B0C3F5_9MUSC</name>
<dbReference type="GO" id="GO:0042795">
    <property type="term" value="P:snRNA transcription by RNA polymerase II"/>
    <property type="evidence" value="ECO:0007669"/>
    <property type="project" value="TreeGrafter"/>
</dbReference>
<dbReference type="InterPro" id="IPR019535">
    <property type="entry name" value="ICE2_C"/>
</dbReference>
<dbReference type="PANTHER" id="PTHR14633">
    <property type="entry name" value="LITTLE ELONGATION COMPLEX SUBUNIT 2"/>
    <property type="match status" value="1"/>
</dbReference>
<dbReference type="Proteomes" id="UP000092460">
    <property type="component" value="Unassembled WGS sequence"/>
</dbReference>
<reference evidence="3" key="1">
    <citation type="submission" date="2015-01" db="EMBL/GenBank/DDBJ databases">
        <authorList>
            <person name="Aksoy S."/>
            <person name="Warren W."/>
            <person name="Wilson R.K."/>
        </authorList>
    </citation>
    <scope>NUCLEOTIDE SEQUENCE [LARGE SCALE GENOMIC DNA]</scope>
    <source>
        <strain evidence="3">IAEA</strain>
    </source>
</reference>
<dbReference type="GO" id="GO:0008023">
    <property type="term" value="C:transcription elongation factor complex"/>
    <property type="evidence" value="ECO:0007669"/>
    <property type="project" value="InterPro"/>
</dbReference>
<protein>
    <recommendedName>
        <fullName evidence="1">Little elongation complex subunit 2 C-terminal domain-containing protein</fullName>
    </recommendedName>
</protein>
<dbReference type="EMBL" id="JXJN01024937">
    <property type="status" value="NOT_ANNOTATED_CDS"/>
    <property type="molecule type" value="Genomic_DNA"/>
</dbReference>
<dbReference type="STRING" id="67801.A0A1B0C3F5"/>
<evidence type="ECO:0000313" key="3">
    <source>
        <dbReference type="Proteomes" id="UP000092460"/>
    </source>
</evidence>
<dbReference type="AlphaFoldDB" id="A0A1B0C3F5"/>
<dbReference type="VEuPathDB" id="VectorBase:GPPI048039"/>
<organism evidence="2 3">
    <name type="scientific">Glossina palpalis gambiensis</name>
    <dbReference type="NCBI Taxonomy" id="67801"/>
    <lineage>
        <taxon>Eukaryota</taxon>
        <taxon>Metazoa</taxon>
        <taxon>Ecdysozoa</taxon>
        <taxon>Arthropoda</taxon>
        <taxon>Hexapoda</taxon>
        <taxon>Insecta</taxon>
        <taxon>Pterygota</taxon>
        <taxon>Neoptera</taxon>
        <taxon>Endopterygota</taxon>
        <taxon>Diptera</taxon>
        <taxon>Brachycera</taxon>
        <taxon>Muscomorpha</taxon>
        <taxon>Hippoboscoidea</taxon>
        <taxon>Glossinidae</taxon>
        <taxon>Glossina</taxon>
    </lineage>
</organism>
<dbReference type="Pfam" id="PF10505">
    <property type="entry name" value="NARG2_C"/>
    <property type="match status" value="1"/>
</dbReference>
<dbReference type="EnsemblMetazoa" id="GPPI048039-RA">
    <property type="protein sequence ID" value="GPPI048039-PA"/>
    <property type="gene ID" value="GPPI048039"/>
</dbReference>
<reference evidence="2" key="2">
    <citation type="submission" date="2020-05" db="UniProtKB">
        <authorList>
            <consortium name="EnsemblMetazoa"/>
        </authorList>
    </citation>
    <scope>IDENTIFICATION</scope>
    <source>
        <strain evidence="2">IAEA</strain>
    </source>
</reference>
<feature type="domain" description="Little elongation complex subunit 2 C-terminal" evidence="1">
    <location>
        <begin position="423"/>
        <end position="620"/>
    </location>
</feature>
<dbReference type="GO" id="GO:0042796">
    <property type="term" value="P:snRNA transcription by RNA polymerase III"/>
    <property type="evidence" value="ECO:0007669"/>
    <property type="project" value="TreeGrafter"/>
</dbReference>
<sequence length="765" mass="90070">MDETTFEIGHSPTMDTCYRSYPLMPPAIFRNQANYRYFSKRFGETDNLYLTLNEIDDYFLQPKQKADRNGIGSKTTLDPRNKKEVAKVCYDYTTHTLRHKPNIFYSKSPSTMNCYTHAFGVRIVKALQDCISLNDEDFYKWNSLRAIRTKEDSQFQKFVFDYQEKNKEQFYLQTKTLTQLYKQWYDEKIKMLKARIPARAYSAHLGLPHIRVCKAFLTDQISEISEPKIISHKGYIRRVNKEETLSYEVLARNIVKYAQDYNNSLEEENLMQLSLQEDFLSNLKQRETSLHTFYIPLETIMFLLTAGDYVDLPTEVLFEIKKIEPDMENSSKLVIMKEPLPSRMCGWHTHKKVVEQAVLALLSNEEKQQDVPLKRKLIAGNTNDDLKREGTLANCLEYRLVDIETYMRSFEFNKTSACKFSKMLARWTLKTVESVTNPEIYTSMDVPSGIDEQSHMTTIKMEYKTRFGCEILTKYEMLREWFRLKLMKHPQIICCRLDVNTYQTVAQETLTLERLEKSLFTRYNLNMAQILYNLSEFLKLLLTMPNSFYMLRYNPKFKDKVILYRSSEQETQKTVYLHELLQTNPSDLAFISQQNYLPIANDVCSSMHLKHKVIPCAFRPFSTFAKSRQKALKRLAKPLNDRDLILKKASGKKAIKLRESATKKNKTRKRRREGRLNFANQEKERMDLQKEIESDRIFGKVLGRYVAICSRFLTQFIACPQKNNVLWDKVSEKLQKSDKGAPCFLFCLLLKEDFIEWQIVNCNNV</sequence>